<feature type="region of interest" description="Disordered" evidence="2">
    <location>
        <begin position="639"/>
        <end position="717"/>
    </location>
</feature>
<proteinExistence type="predicted"/>
<feature type="compositionally biased region" description="Low complexity" evidence="2">
    <location>
        <begin position="477"/>
        <end position="515"/>
    </location>
</feature>
<dbReference type="EMBL" id="JAAARO010000007">
    <property type="protein sequence ID" value="KAF5745671.1"/>
    <property type="molecule type" value="Genomic_DNA"/>
</dbReference>
<feature type="region of interest" description="Disordered" evidence="2">
    <location>
        <begin position="237"/>
        <end position="269"/>
    </location>
</feature>
<feature type="compositionally biased region" description="Polar residues" evidence="2">
    <location>
        <begin position="516"/>
        <end position="529"/>
    </location>
</feature>
<evidence type="ECO:0000256" key="3">
    <source>
        <dbReference type="SAM" id="Phobius"/>
    </source>
</evidence>
<comment type="caution">
    <text evidence="5">The sequence shown here is derived from an EMBL/GenBank/DDBJ whole genome shotgun (WGS) entry which is preliminary data.</text>
</comment>
<feature type="transmembrane region" description="Helical" evidence="3">
    <location>
        <begin position="110"/>
        <end position="135"/>
    </location>
</feature>
<gene>
    <name evidence="5" type="ORF">HS088_TW07G01263</name>
</gene>
<feature type="region of interest" description="Disordered" evidence="2">
    <location>
        <begin position="196"/>
        <end position="224"/>
    </location>
</feature>
<dbReference type="InterPro" id="IPR004088">
    <property type="entry name" value="KH_dom_type_1"/>
</dbReference>
<dbReference type="InParanoid" id="A0A7J7DH47"/>
<feature type="transmembrane region" description="Helical" evidence="3">
    <location>
        <begin position="147"/>
        <end position="164"/>
    </location>
</feature>
<keyword evidence="3" id="KW-0472">Membrane</keyword>
<feature type="region of interest" description="Disordered" evidence="2">
    <location>
        <begin position="547"/>
        <end position="573"/>
    </location>
</feature>
<reference evidence="5 6" key="1">
    <citation type="journal article" date="2020" name="Nat. Commun.">
        <title>Genome of Tripterygium wilfordii and identification of cytochrome P450 involved in triptolide biosynthesis.</title>
        <authorList>
            <person name="Tu L."/>
            <person name="Su P."/>
            <person name="Zhang Z."/>
            <person name="Gao L."/>
            <person name="Wang J."/>
            <person name="Hu T."/>
            <person name="Zhou J."/>
            <person name="Zhang Y."/>
            <person name="Zhao Y."/>
            <person name="Liu Y."/>
            <person name="Song Y."/>
            <person name="Tong Y."/>
            <person name="Lu Y."/>
            <person name="Yang J."/>
            <person name="Xu C."/>
            <person name="Jia M."/>
            <person name="Peters R.J."/>
            <person name="Huang L."/>
            <person name="Gao W."/>
        </authorList>
    </citation>
    <scope>NUCLEOTIDE SEQUENCE [LARGE SCALE GENOMIC DNA]</scope>
    <source>
        <strain evidence="6">cv. XIE 37</strain>
        <tissue evidence="5">Leaf</tissue>
    </source>
</reference>
<dbReference type="PANTHER" id="PTHR36000:SF2">
    <property type="entry name" value="DEFECTIVE 1273 PROTEIN, PUTATIVE-RELATED"/>
    <property type="match status" value="1"/>
</dbReference>
<dbReference type="SMART" id="SM00322">
    <property type="entry name" value="KH"/>
    <property type="match status" value="2"/>
</dbReference>
<keyword evidence="3" id="KW-1133">Transmembrane helix</keyword>
<evidence type="ECO:0000259" key="4">
    <source>
        <dbReference type="SMART" id="SM00322"/>
    </source>
</evidence>
<feature type="compositionally biased region" description="Polar residues" evidence="2">
    <location>
        <begin position="705"/>
        <end position="717"/>
    </location>
</feature>
<keyword evidence="3" id="KW-0812">Transmembrane</keyword>
<sequence>MAFSYPSHSLSASTRHRISTEMTLPSIKSLAPQRQWPQYFAYTCYSSMKLNRLFQNTRPKIPCAINMAAGHSGDPEKVNLDHLMDKARDLWDRSPQPVKSFPWSRVLENFIQLLVGLVAAVVKYLCVPVLGVSMLSEMSYCAHEKKLSFIPLPLLIGVAVAWILKETALELSPFLKLWSTFQVFISVSLSATQSEAETDSTVMSEHEETIGAENDSSKRKLEDSIQVAKQRAQELASRLVTDAESKRPRLSDSPDPSPLPAPIPAPSYPVSYAAPPSQYTSLQGTTKKISIPNGKVGVVIGKGGETINYLQLQSGAKIQIAKDSEVDPHSLTRDVELMGTSEQISRAEQLINDVIAGADAGGSASSTQGLNSMQPGANQFAMKVPNNRVALLIGKGGETIKTIQSRSGARMQIIPLRLPPGDTSTERTVYINGSDEQIEAAKELVDEIISGKRITNTYGPSSYMQPAYPPPSNVVSQGQFGQPGAQQQPQYGYTQPDAQFTSPYYSNYSQPPSASLPNPSAVSQTAPQSTGYGYYGQQIPAVSTPFNPSYSYSQAPPAEGSGYDQGHSQPTYGLNVSSGTHDQQAAYAASFYGQTTSSTDGAVSLQSNNPSYPYAQAYSQPTANLQAVYYAPSSFMHPPPAQTGYDQTYSQTTYGGSQGVPAPPPQSQPVYGQGGYTMQPPPAPENYYQGTNHPDYGQPPAAPEPSTQATQPPLNGS</sequence>
<feature type="compositionally biased region" description="Basic and acidic residues" evidence="2">
    <location>
        <begin position="204"/>
        <end position="223"/>
    </location>
</feature>
<feature type="domain" description="K Homology" evidence="4">
    <location>
        <begin position="283"/>
        <end position="356"/>
    </location>
</feature>
<evidence type="ECO:0000313" key="6">
    <source>
        <dbReference type="Proteomes" id="UP000593562"/>
    </source>
</evidence>
<dbReference type="GO" id="GO:0003723">
    <property type="term" value="F:RNA binding"/>
    <property type="evidence" value="ECO:0007669"/>
    <property type="project" value="UniProtKB-UniRule"/>
</dbReference>
<dbReference type="PROSITE" id="PS50084">
    <property type="entry name" value="KH_TYPE_1"/>
    <property type="match status" value="2"/>
</dbReference>
<keyword evidence="1" id="KW-0694">RNA-binding</keyword>
<evidence type="ECO:0000256" key="1">
    <source>
        <dbReference type="PROSITE-ProRule" id="PRU00117"/>
    </source>
</evidence>
<dbReference type="SUPFAM" id="SSF54791">
    <property type="entry name" value="Eukaryotic type KH-domain (KH-domain type I)"/>
    <property type="match status" value="2"/>
</dbReference>
<dbReference type="Gene3D" id="3.30.1370.10">
    <property type="entry name" value="K Homology domain, type 1"/>
    <property type="match status" value="2"/>
</dbReference>
<feature type="region of interest" description="Disordered" evidence="2">
    <location>
        <begin position="459"/>
        <end position="529"/>
    </location>
</feature>
<feature type="compositionally biased region" description="Polar residues" evidence="2">
    <location>
        <begin position="644"/>
        <end position="655"/>
    </location>
</feature>
<feature type="compositionally biased region" description="Basic and acidic residues" evidence="2">
    <location>
        <begin position="241"/>
        <end position="252"/>
    </location>
</feature>
<name>A0A7J7DH47_TRIWF</name>
<dbReference type="Proteomes" id="UP000593562">
    <property type="component" value="Unassembled WGS sequence"/>
</dbReference>
<keyword evidence="6" id="KW-1185">Reference proteome</keyword>
<organism evidence="5 6">
    <name type="scientific">Tripterygium wilfordii</name>
    <name type="common">Thunder God vine</name>
    <dbReference type="NCBI Taxonomy" id="458696"/>
    <lineage>
        <taxon>Eukaryota</taxon>
        <taxon>Viridiplantae</taxon>
        <taxon>Streptophyta</taxon>
        <taxon>Embryophyta</taxon>
        <taxon>Tracheophyta</taxon>
        <taxon>Spermatophyta</taxon>
        <taxon>Magnoliopsida</taxon>
        <taxon>eudicotyledons</taxon>
        <taxon>Gunneridae</taxon>
        <taxon>Pentapetalae</taxon>
        <taxon>rosids</taxon>
        <taxon>fabids</taxon>
        <taxon>Celastrales</taxon>
        <taxon>Celastraceae</taxon>
        <taxon>Tripterygium</taxon>
    </lineage>
</organism>
<feature type="compositionally biased region" description="Pro residues" evidence="2">
    <location>
        <begin position="255"/>
        <end position="267"/>
    </location>
</feature>
<dbReference type="PANTHER" id="PTHR36000">
    <property type="entry name" value="DEFECTIVE 1273 PROTEIN, PUTATIVE-RELATED"/>
    <property type="match status" value="1"/>
</dbReference>
<dbReference type="InterPro" id="IPR004087">
    <property type="entry name" value="KH_dom"/>
</dbReference>
<dbReference type="Pfam" id="PF00013">
    <property type="entry name" value="KH_1"/>
    <property type="match status" value="2"/>
</dbReference>
<evidence type="ECO:0000313" key="5">
    <source>
        <dbReference type="EMBL" id="KAF5745671.1"/>
    </source>
</evidence>
<evidence type="ECO:0000256" key="2">
    <source>
        <dbReference type="SAM" id="MobiDB-lite"/>
    </source>
</evidence>
<dbReference type="AlphaFoldDB" id="A0A7J7DH47"/>
<dbReference type="InterPro" id="IPR036612">
    <property type="entry name" value="KH_dom_type_1_sf"/>
</dbReference>
<protein>
    <submittedName>
        <fullName evidence="5">Putative RNA-binding protein Nova-1</fullName>
    </submittedName>
</protein>
<accession>A0A7J7DH47</accession>
<feature type="domain" description="K Homology" evidence="4">
    <location>
        <begin position="376"/>
        <end position="450"/>
    </location>
</feature>